<evidence type="ECO:0000313" key="2">
    <source>
        <dbReference type="EMBL" id="GHB47854.1"/>
    </source>
</evidence>
<evidence type="ECO:0000313" key="3">
    <source>
        <dbReference type="Proteomes" id="UP000642673"/>
    </source>
</evidence>
<dbReference type="RefSeq" id="WP_190183371.1">
    <property type="nucleotide sequence ID" value="NZ_BMVP01000002.1"/>
</dbReference>
<evidence type="ECO:0000256" key="1">
    <source>
        <dbReference type="SAM" id="MobiDB-lite"/>
    </source>
</evidence>
<name>A0ABQ3ES00_9ACTN</name>
<dbReference type="Proteomes" id="UP000642673">
    <property type="component" value="Unassembled WGS sequence"/>
</dbReference>
<dbReference type="EMBL" id="BMVP01000002">
    <property type="protein sequence ID" value="GHB47854.1"/>
    <property type="molecule type" value="Genomic_DNA"/>
</dbReference>
<sequence length="67" mass="7022">MAGDERQRAGAADAAQSGHEQESCPDCGRPVERVIVGRRKSLGIFVPDWGPGPCPAPDCPRYQGSAG</sequence>
<organism evidence="2 3">
    <name type="scientific">Streptomyces cirratus</name>
    <dbReference type="NCBI Taxonomy" id="68187"/>
    <lineage>
        <taxon>Bacteria</taxon>
        <taxon>Bacillati</taxon>
        <taxon>Actinomycetota</taxon>
        <taxon>Actinomycetes</taxon>
        <taxon>Kitasatosporales</taxon>
        <taxon>Streptomycetaceae</taxon>
        <taxon>Streptomyces</taxon>
    </lineage>
</organism>
<keyword evidence="3" id="KW-1185">Reference proteome</keyword>
<reference evidence="3" key="1">
    <citation type="journal article" date="2019" name="Int. J. Syst. Evol. Microbiol.">
        <title>The Global Catalogue of Microorganisms (GCM) 10K type strain sequencing project: providing services to taxonomists for standard genome sequencing and annotation.</title>
        <authorList>
            <consortium name="The Broad Institute Genomics Platform"/>
            <consortium name="The Broad Institute Genome Sequencing Center for Infectious Disease"/>
            <person name="Wu L."/>
            <person name="Ma J."/>
        </authorList>
    </citation>
    <scope>NUCLEOTIDE SEQUENCE [LARGE SCALE GENOMIC DNA]</scope>
    <source>
        <strain evidence="3">JCM 4738</strain>
    </source>
</reference>
<gene>
    <name evidence="2" type="ORF">GCM10010347_17030</name>
</gene>
<feature type="region of interest" description="Disordered" evidence="1">
    <location>
        <begin position="1"/>
        <end position="30"/>
    </location>
</feature>
<protein>
    <submittedName>
        <fullName evidence="2">Uncharacterized protein</fullName>
    </submittedName>
</protein>
<accession>A0ABQ3ES00</accession>
<proteinExistence type="predicted"/>
<comment type="caution">
    <text evidence="2">The sequence shown here is derived from an EMBL/GenBank/DDBJ whole genome shotgun (WGS) entry which is preliminary data.</text>
</comment>